<dbReference type="Gene3D" id="1.20.120.330">
    <property type="entry name" value="Nucleotidyltransferases domain 2"/>
    <property type="match status" value="1"/>
</dbReference>
<organism evidence="1 2">
    <name type="scientific">Paenibacillus septentrionalis</name>
    <dbReference type="NCBI Taxonomy" id="429342"/>
    <lineage>
        <taxon>Bacteria</taxon>
        <taxon>Bacillati</taxon>
        <taxon>Bacillota</taxon>
        <taxon>Bacilli</taxon>
        <taxon>Bacillales</taxon>
        <taxon>Paenibacillaceae</taxon>
        <taxon>Paenibacillus</taxon>
    </lineage>
</organism>
<evidence type="ECO:0000313" key="1">
    <source>
        <dbReference type="EMBL" id="MFC6332603.1"/>
    </source>
</evidence>
<dbReference type="Proteomes" id="UP001596233">
    <property type="component" value="Unassembled WGS sequence"/>
</dbReference>
<comment type="caution">
    <text evidence="1">The sequence shown here is derived from an EMBL/GenBank/DDBJ whole genome shotgun (WGS) entry which is preliminary data.</text>
</comment>
<accession>A0ABW1V4N6</accession>
<name>A0ABW1V4N6_9BACL</name>
<evidence type="ECO:0000313" key="2">
    <source>
        <dbReference type="Proteomes" id="UP001596233"/>
    </source>
</evidence>
<dbReference type="EMBL" id="JBHSTE010000002">
    <property type="protein sequence ID" value="MFC6332603.1"/>
    <property type="molecule type" value="Genomic_DNA"/>
</dbReference>
<sequence>MKLYNRLMDHRAEADYSATVSFSKEDVAQLLNQVRTLNEAVVKIMEQETAK</sequence>
<proteinExistence type="predicted"/>
<keyword evidence="2" id="KW-1185">Reference proteome</keyword>
<evidence type="ECO:0008006" key="3">
    <source>
        <dbReference type="Google" id="ProtNLM"/>
    </source>
</evidence>
<dbReference type="RefSeq" id="WP_379233139.1">
    <property type="nucleotide sequence ID" value="NZ_JBHSTE010000002.1"/>
</dbReference>
<reference evidence="2" key="1">
    <citation type="journal article" date="2019" name="Int. J. Syst. Evol. Microbiol.">
        <title>The Global Catalogue of Microorganisms (GCM) 10K type strain sequencing project: providing services to taxonomists for standard genome sequencing and annotation.</title>
        <authorList>
            <consortium name="The Broad Institute Genomics Platform"/>
            <consortium name="The Broad Institute Genome Sequencing Center for Infectious Disease"/>
            <person name="Wu L."/>
            <person name="Ma J."/>
        </authorList>
    </citation>
    <scope>NUCLEOTIDE SEQUENCE [LARGE SCALE GENOMIC DNA]</scope>
    <source>
        <strain evidence="2">PCU 280</strain>
    </source>
</reference>
<protein>
    <recommendedName>
        <fullName evidence="3">Spo0E family sporulation regulatory protein-aspartic acid phosphatase</fullName>
    </recommendedName>
</protein>
<gene>
    <name evidence="1" type="ORF">ACFP56_08190</name>
</gene>